<dbReference type="EMBL" id="JACGCM010000947">
    <property type="protein sequence ID" value="KAF6163969.1"/>
    <property type="molecule type" value="Genomic_DNA"/>
</dbReference>
<evidence type="ECO:0000313" key="1">
    <source>
        <dbReference type="EMBL" id="KAF6163969.1"/>
    </source>
</evidence>
<dbReference type="AlphaFoldDB" id="A0A7J7N9Q0"/>
<organism evidence="1 2">
    <name type="scientific">Kingdonia uniflora</name>
    <dbReference type="NCBI Taxonomy" id="39325"/>
    <lineage>
        <taxon>Eukaryota</taxon>
        <taxon>Viridiplantae</taxon>
        <taxon>Streptophyta</taxon>
        <taxon>Embryophyta</taxon>
        <taxon>Tracheophyta</taxon>
        <taxon>Spermatophyta</taxon>
        <taxon>Magnoliopsida</taxon>
        <taxon>Ranunculales</taxon>
        <taxon>Circaeasteraceae</taxon>
        <taxon>Kingdonia</taxon>
    </lineage>
</organism>
<proteinExistence type="predicted"/>
<gene>
    <name evidence="1" type="ORF">GIB67_011660</name>
</gene>
<dbReference type="Proteomes" id="UP000541444">
    <property type="component" value="Unassembled WGS sequence"/>
</dbReference>
<comment type="caution">
    <text evidence="1">The sequence shown here is derived from an EMBL/GenBank/DDBJ whole genome shotgun (WGS) entry which is preliminary data.</text>
</comment>
<accession>A0A7J7N9Q0</accession>
<protein>
    <submittedName>
        <fullName evidence="1">Uncharacterized protein</fullName>
    </submittedName>
</protein>
<name>A0A7J7N9Q0_9MAGN</name>
<sequence length="53" mass="6228">MQLTPYISLKSNLESQISIKYLHPTLQIKVKLPKVIFVHQILLFLFALQTKFN</sequence>
<evidence type="ECO:0000313" key="2">
    <source>
        <dbReference type="Proteomes" id="UP000541444"/>
    </source>
</evidence>
<reference evidence="1 2" key="1">
    <citation type="journal article" date="2020" name="IScience">
        <title>Genome Sequencing of the Endangered Kingdonia uniflora (Circaeasteraceae, Ranunculales) Reveals Potential Mechanisms of Evolutionary Specialization.</title>
        <authorList>
            <person name="Sun Y."/>
            <person name="Deng T."/>
            <person name="Zhang A."/>
            <person name="Moore M.J."/>
            <person name="Landis J.B."/>
            <person name="Lin N."/>
            <person name="Zhang H."/>
            <person name="Zhang X."/>
            <person name="Huang J."/>
            <person name="Zhang X."/>
            <person name="Sun H."/>
            <person name="Wang H."/>
        </authorList>
    </citation>
    <scope>NUCLEOTIDE SEQUENCE [LARGE SCALE GENOMIC DNA]</scope>
    <source>
        <strain evidence="1">TB1705</strain>
        <tissue evidence="1">Leaf</tissue>
    </source>
</reference>
<keyword evidence="2" id="KW-1185">Reference proteome</keyword>